<evidence type="ECO:0000256" key="5">
    <source>
        <dbReference type="RuleBase" id="RU363032"/>
    </source>
</evidence>
<evidence type="ECO:0000256" key="1">
    <source>
        <dbReference type="ARBA" id="ARBA00004141"/>
    </source>
</evidence>
<evidence type="ECO:0000313" key="8">
    <source>
        <dbReference type="Proteomes" id="UP000219573"/>
    </source>
</evidence>
<dbReference type="CDD" id="cd06261">
    <property type="entry name" value="TM_PBP2"/>
    <property type="match status" value="1"/>
</dbReference>
<name>A0A285I976_9FIRM</name>
<keyword evidence="5" id="KW-0813">Transport</keyword>
<accession>A0A285I976</accession>
<dbReference type="Gene3D" id="1.10.3720.10">
    <property type="entry name" value="MetI-like"/>
    <property type="match status" value="1"/>
</dbReference>
<feature type="transmembrane region" description="Helical" evidence="5">
    <location>
        <begin position="41"/>
        <end position="62"/>
    </location>
</feature>
<feature type="transmembrane region" description="Helical" evidence="5">
    <location>
        <begin position="345"/>
        <end position="368"/>
    </location>
</feature>
<reference evidence="8" key="1">
    <citation type="submission" date="2017-09" db="EMBL/GenBank/DDBJ databases">
        <authorList>
            <person name="Varghese N."/>
            <person name="Submissions S."/>
        </authorList>
    </citation>
    <scope>NUCLEOTIDE SEQUENCE [LARGE SCALE GENOMIC DNA]</scope>
    <source>
        <strain evidence="8">MSL47</strain>
    </source>
</reference>
<feature type="domain" description="ABC transmembrane type-1" evidence="6">
    <location>
        <begin position="173"/>
        <end position="369"/>
    </location>
</feature>
<feature type="transmembrane region" description="Helical" evidence="5">
    <location>
        <begin position="175"/>
        <end position="203"/>
    </location>
</feature>
<gene>
    <name evidence="7" type="ORF">SAMN06265827_1327</name>
</gene>
<dbReference type="RefSeq" id="WP_253250799.1">
    <property type="nucleotide sequence ID" value="NZ_OBDZ01000032.1"/>
</dbReference>
<dbReference type="SUPFAM" id="SSF161098">
    <property type="entry name" value="MetI-like"/>
    <property type="match status" value="1"/>
</dbReference>
<dbReference type="PANTHER" id="PTHR43839">
    <property type="entry name" value="OPPC IN A BINDING PROTEIN-DEPENDENT TRANSPORT SYSTEM"/>
    <property type="match status" value="1"/>
</dbReference>
<evidence type="ECO:0000259" key="6">
    <source>
        <dbReference type="PROSITE" id="PS50928"/>
    </source>
</evidence>
<evidence type="ECO:0000256" key="3">
    <source>
        <dbReference type="ARBA" id="ARBA00022989"/>
    </source>
</evidence>
<keyword evidence="8" id="KW-1185">Reference proteome</keyword>
<evidence type="ECO:0000256" key="4">
    <source>
        <dbReference type="ARBA" id="ARBA00023136"/>
    </source>
</evidence>
<organism evidence="7 8">
    <name type="scientific">Orenia metallireducens</name>
    <dbReference type="NCBI Taxonomy" id="1413210"/>
    <lineage>
        <taxon>Bacteria</taxon>
        <taxon>Bacillati</taxon>
        <taxon>Bacillota</taxon>
        <taxon>Clostridia</taxon>
        <taxon>Halanaerobiales</taxon>
        <taxon>Halobacteroidaceae</taxon>
        <taxon>Orenia</taxon>
    </lineage>
</organism>
<dbReference type="Proteomes" id="UP000219573">
    <property type="component" value="Unassembled WGS sequence"/>
</dbReference>
<dbReference type="InterPro" id="IPR035906">
    <property type="entry name" value="MetI-like_sf"/>
</dbReference>
<protein>
    <submittedName>
        <fullName evidence="7">Peptide/nickel transport system permease protein</fullName>
    </submittedName>
</protein>
<dbReference type="GO" id="GO:0005886">
    <property type="term" value="C:plasma membrane"/>
    <property type="evidence" value="ECO:0007669"/>
    <property type="project" value="UniProtKB-SubCell"/>
</dbReference>
<dbReference type="InterPro" id="IPR000515">
    <property type="entry name" value="MetI-like"/>
</dbReference>
<dbReference type="AlphaFoldDB" id="A0A285I976"/>
<sequence>MSNEQLSISKDQQSMNVVIEERVKVESFKDKVIRRFKKNNLAVVGLVLVSIIILISLFAPFLSPYDYKGSKVANSYLPPQRIHFIDEKGDFHLHPFVYKLEEGMDPDTWERTYVEDTARRYPINFFVSGWSYKVLGLFKMDLHLFGVEDQVTFHILGTDQLGRDLLSRIIYGSRVSVTIALLGATITVIVGSAIGAISGYYAGKVDMIIQRIIEMIKMFPKLPLWMALSVAIPAEWPPMATLTGIICIFAFLSWTDLAREVRGKVLSYRNTEFVLAAETLGAPTSYIIIKHILPNALSHIIIIGTITIPQLVLSESALSFLGLGLQPPMVSWGVLLNNASNLQTISQYPWLMIPGLFILVTVLGFNFLGDGLRDAIDPYGD</sequence>
<proteinExistence type="inferred from homology"/>
<dbReference type="GO" id="GO:0055085">
    <property type="term" value="P:transmembrane transport"/>
    <property type="evidence" value="ECO:0007669"/>
    <property type="project" value="InterPro"/>
</dbReference>
<feature type="transmembrane region" description="Helical" evidence="5">
    <location>
        <begin position="300"/>
        <end position="325"/>
    </location>
</feature>
<feature type="transmembrane region" description="Helical" evidence="5">
    <location>
        <begin position="224"/>
        <end position="253"/>
    </location>
</feature>
<evidence type="ECO:0000313" key="7">
    <source>
        <dbReference type="EMBL" id="SNY43511.1"/>
    </source>
</evidence>
<dbReference type="PANTHER" id="PTHR43839:SF3">
    <property type="entry name" value="OLIGOPEPTIDE ABC TRANSPORTER, PERMEASE PROTEIN"/>
    <property type="match status" value="1"/>
</dbReference>
<keyword evidence="2 5" id="KW-0812">Transmembrane</keyword>
<dbReference type="EMBL" id="OBDZ01000032">
    <property type="protein sequence ID" value="SNY43511.1"/>
    <property type="molecule type" value="Genomic_DNA"/>
</dbReference>
<dbReference type="Pfam" id="PF12911">
    <property type="entry name" value="OppC_N"/>
    <property type="match status" value="1"/>
</dbReference>
<keyword evidence="3 5" id="KW-1133">Transmembrane helix</keyword>
<comment type="similarity">
    <text evidence="5">Belongs to the binding-protein-dependent transport system permease family.</text>
</comment>
<evidence type="ECO:0000256" key="2">
    <source>
        <dbReference type="ARBA" id="ARBA00022692"/>
    </source>
</evidence>
<dbReference type="InterPro" id="IPR025966">
    <property type="entry name" value="OppC_N"/>
</dbReference>
<dbReference type="Pfam" id="PF00528">
    <property type="entry name" value="BPD_transp_1"/>
    <property type="match status" value="1"/>
</dbReference>
<comment type="subcellular location">
    <subcellularLocation>
        <location evidence="5">Cell membrane</location>
        <topology evidence="5">Multi-pass membrane protein</topology>
    </subcellularLocation>
    <subcellularLocation>
        <location evidence="1">Membrane</location>
        <topology evidence="1">Multi-pass membrane protein</topology>
    </subcellularLocation>
</comment>
<dbReference type="PROSITE" id="PS50928">
    <property type="entry name" value="ABC_TM1"/>
    <property type="match status" value="1"/>
</dbReference>
<keyword evidence="4 5" id="KW-0472">Membrane</keyword>